<proteinExistence type="predicted"/>
<organism evidence="1">
    <name type="scientific">Nitrosopumilaceae spindle-shaped virus</name>
    <dbReference type="NCBI Taxonomy" id="3065433"/>
    <lineage>
        <taxon>Viruses</taxon>
    </lineage>
</organism>
<reference evidence="1" key="2">
    <citation type="submission" date="2024-03" db="EMBL/GenBank/DDBJ databases">
        <authorList>
            <person name="Ni Y."/>
            <person name="Xu T."/>
            <person name="Yan S."/>
            <person name="Chen L."/>
            <person name="Wang Y."/>
        </authorList>
    </citation>
    <scope>NUCLEOTIDE SEQUENCE</scope>
    <source>
        <strain evidence="1">NTM1</strain>
    </source>
</reference>
<evidence type="ECO:0000313" key="1">
    <source>
        <dbReference type="EMBL" id="DBA52006.1"/>
    </source>
</evidence>
<reference evidence="1" key="1">
    <citation type="journal article" date="2024" name="Environ. Microbiol. Rep.">
        <title>Hiding in plain sight: The discovery of complete genomes of 11 hypothetical spindle-shaped viruses that putatively infect mesophilic ammonia-oxidizing archaea.</title>
        <authorList>
            <person name="Ni Y."/>
            <person name="Xu T."/>
            <person name="Yan S."/>
            <person name="Chen L."/>
            <person name="Wang Y."/>
        </authorList>
    </citation>
    <scope>NUCLEOTIDE SEQUENCE</scope>
    <source>
        <strain evidence="1">NTM1</strain>
    </source>
</reference>
<name>A0AAT9J9X4_9VIRU</name>
<accession>A0AAT9J9X4</accession>
<protein>
    <submittedName>
        <fullName evidence="1">ORF48</fullName>
    </submittedName>
</protein>
<sequence length="131" mass="15538">MTKESKRKQITVYDYKNRPTKLDLPKESWWWSCRIGNGLGTLHCVISCYNTSNVFYITPSKLARIAYCDSHAECRIMNTMLTGQLEQGIWCIANNGKLKAHWFYQRYFPYMQKTYPKQARKLKQKIKEILS</sequence>
<dbReference type="EMBL" id="BK067788">
    <property type="protein sequence ID" value="DBA52006.1"/>
    <property type="molecule type" value="Genomic_DNA"/>
</dbReference>